<dbReference type="RefSeq" id="WP_320509386.1">
    <property type="nucleotide sequence ID" value="NZ_JAXCLW010000004.1"/>
</dbReference>
<evidence type="ECO:0000313" key="5">
    <source>
        <dbReference type="Proteomes" id="UP001279642"/>
    </source>
</evidence>
<organism evidence="4 5">
    <name type="scientific">Dongia soli</name>
    <dbReference type="NCBI Taxonomy" id="600628"/>
    <lineage>
        <taxon>Bacteria</taxon>
        <taxon>Pseudomonadati</taxon>
        <taxon>Pseudomonadota</taxon>
        <taxon>Alphaproteobacteria</taxon>
        <taxon>Rhodospirillales</taxon>
        <taxon>Dongiaceae</taxon>
        <taxon>Dongia</taxon>
    </lineage>
</organism>
<dbReference type="Pfam" id="PF13365">
    <property type="entry name" value="Trypsin_2"/>
    <property type="match status" value="1"/>
</dbReference>
<dbReference type="SMART" id="SM00228">
    <property type="entry name" value="PDZ"/>
    <property type="match status" value="1"/>
</dbReference>
<evidence type="ECO:0000256" key="1">
    <source>
        <dbReference type="ARBA" id="ARBA00022670"/>
    </source>
</evidence>
<dbReference type="SUPFAM" id="SSF50494">
    <property type="entry name" value="Trypsin-like serine proteases"/>
    <property type="match status" value="1"/>
</dbReference>
<reference evidence="4 5" key="1">
    <citation type="journal article" date="2016" name="Antonie Van Leeuwenhoek">
        <title>Dongia soli sp. nov., isolated from soil from Dokdo, Korea.</title>
        <authorList>
            <person name="Kim D.U."/>
            <person name="Lee H."/>
            <person name="Kim H."/>
            <person name="Kim S.G."/>
            <person name="Ka J.O."/>
        </authorList>
    </citation>
    <scope>NUCLEOTIDE SEQUENCE [LARGE SCALE GENOMIC DNA]</scope>
    <source>
        <strain evidence="4 5">D78</strain>
    </source>
</reference>
<evidence type="ECO:0000313" key="4">
    <source>
        <dbReference type="EMBL" id="MDY0884321.1"/>
    </source>
</evidence>
<proteinExistence type="predicted"/>
<keyword evidence="1" id="KW-0645">Protease</keyword>
<dbReference type="InterPro" id="IPR001478">
    <property type="entry name" value="PDZ"/>
</dbReference>
<evidence type="ECO:0000259" key="3">
    <source>
        <dbReference type="PROSITE" id="PS50106"/>
    </source>
</evidence>
<dbReference type="InterPro" id="IPR009003">
    <property type="entry name" value="Peptidase_S1_PA"/>
</dbReference>
<name>A0ABU5EDN6_9PROT</name>
<keyword evidence="5" id="KW-1185">Reference proteome</keyword>
<dbReference type="InterPro" id="IPR036034">
    <property type="entry name" value="PDZ_sf"/>
</dbReference>
<dbReference type="PANTHER" id="PTHR43343:SF3">
    <property type="entry name" value="PROTEASE DO-LIKE 8, CHLOROPLASTIC"/>
    <property type="match status" value="1"/>
</dbReference>
<comment type="caution">
    <text evidence="4">The sequence shown here is derived from an EMBL/GenBank/DDBJ whole genome shotgun (WGS) entry which is preliminary data.</text>
</comment>
<dbReference type="InterPro" id="IPR001940">
    <property type="entry name" value="Peptidase_S1C"/>
</dbReference>
<sequence>MTQAFEAVGPAVVHILAEGPRGGTGSGVLYAPDGYLMTNSHVVSGAAHISAKLTDGRQFSAALIGNDSATDLAVLRLEGDQFPYAQLGSSANLRVGQLVVAIGNPLGFQATVTAGIVSALGRTLRSPAGRLIESVIQTDAALNPGNSGGALVDGSGRVVGINTAMIGQAQGLCFAIGIDTAIDVTMRLMRDGRVKRAVLGFAGQTIMLDARLSRGLHRINPTAVQIVEVIAGGPVDRAGLQKGDVILAVDDQTIHSIDDLHRYLTAEVVGRSLVVTVMNKNGLQRVTVTPEADG</sequence>
<dbReference type="PRINTS" id="PR00834">
    <property type="entry name" value="PROTEASES2C"/>
</dbReference>
<evidence type="ECO:0000256" key="2">
    <source>
        <dbReference type="ARBA" id="ARBA00022801"/>
    </source>
</evidence>
<feature type="domain" description="PDZ" evidence="3">
    <location>
        <begin position="185"/>
        <end position="257"/>
    </location>
</feature>
<dbReference type="PANTHER" id="PTHR43343">
    <property type="entry name" value="PEPTIDASE S12"/>
    <property type="match status" value="1"/>
</dbReference>
<dbReference type="Gene3D" id="2.30.42.10">
    <property type="match status" value="1"/>
</dbReference>
<protein>
    <submittedName>
        <fullName evidence="4">Trypsin-like peptidase domain-containing protein</fullName>
    </submittedName>
</protein>
<dbReference type="Gene3D" id="2.40.10.120">
    <property type="match status" value="1"/>
</dbReference>
<dbReference type="InterPro" id="IPR051201">
    <property type="entry name" value="Chloro_Bact_Ser_Proteases"/>
</dbReference>
<dbReference type="Proteomes" id="UP001279642">
    <property type="component" value="Unassembled WGS sequence"/>
</dbReference>
<dbReference type="PROSITE" id="PS50106">
    <property type="entry name" value="PDZ"/>
    <property type="match status" value="1"/>
</dbReference>
<dbReference type="EMBL" id="JAXCLW010000004">
    <property type="protein sequence ID" value="MDY0884321.1"/>
    <property type="molecule type" value="Genomic_DNA"/>
</dbReference>
<keyword evidence="2" id="KW-0378">Hydrolase</keyword>
<dbReference type="Pfam" id="PF13180">
    <property type="entry name" value="PDZ_2"/>
    <property type="match status" value="1"/>
</dbReference>
<dbReference type="SUPFAM" id="SSF50156">
    <property type="entry name" value="PDZ domain-like"/>
    <property type="match status" value="1"/>
</dbReference>
<accession>A0ABU5EDN6</accession>
<gene>
    <name evidence="4" type="ORF">SMD27_15870</name>
</gene>